<sequence>MADKRKEVMKKSEDRSNIDDGSKTRSTHHKRVEEDRASFFDLRTTTGQCKPEVQFVEKKILSHEARPKYWVFGRNPTGGHLLHVHNVLQRLGVEQTSNDTTEWDLLWAHDYPFRKINLQRMKRYQLVNHFPGSGYITNKVDLSTTKLQYIPPAFKLPAESAQFREYAAANPGKQFVQKNNQHRHIQIKAIEEIDFSNNETFIQEFVDDPLLVDGYKFDIGVYTVITSIDPLRVYIYKGDILFRYCPVPYYPFDASNVDKYIVGDDYLPTWEVPSLGQYYTKYGFGMKDSFDAYIRSTGRDPSMIWEQVEDAIRLLVLKKEPLLAGLLSRYASKRNFFEMMRFDLVVDSQLKVYLMEANMSPNLSSAHFKPNRLLYEQVIYHLFQLVGVGSSIRRDSFRKQQPDTEVMLTSLKNLATAANQCSELPCTESCAPIECQLCSTCLEETDLDDLQHAYREHINRGDMKRIFPVPKTDQHRLIIRSNIAINKPTMGDRNHDPGIMDKSMRSVFVGNIPYDATEEALKEIFCEVGLVLSMKLVYDRETGKPKGYGFCEYKDKETALSAMRNLNGYVFGGRPLRVDNACTEKSRMEMAALLHVTRAESPYGDHCSPQHAPEVITKHVSSMPPERLHELMMQMKQLVQTNLFEARHLLVQNPQLAYALLQVQVLTKAIDPAAAYSFLYKSQSSPNFSEQFPQNQPQAGGMQGNSGQFMPPFGANGNTENFRPNVDPRLGRQAASGGNDYDHRNRFAAGGGSGQPAQRPTPLPQNAAPFPTDPRQRPVDPRMGKDPRLMNAASGHFAPNANQPQTGASGRPMVPSAASLSAASSGLNLDPLPSDATDQEKAALIMQVLQLSDEQINLLPPEQRNSILVLKEQIVRSTQIR</sequence>
<dbReference type="Pfam" id="PF14327">
    <property type="entry name" value="CSTF2_hinge"/>
    <property type="match status" value="1"/>
</dbReference>
<dbReference type="STRING" id="112268.A0A182W389"/>
<dbReference type="InterPro" id="IPR004344">
    <property type="entry name" value="TTL/TTLL_fam"/>
</dbReference>
<dbReference type="EnsemblMetazoa" id="AMIN004800-RA">
    <property type="protein sequence ID" value="AMIN004800-PA"/>
    <property type="gene ID" value="AMIN004800"/>
</dbReference>
<dbReference type="Pfam" id="PF00076">
    <property type="entry name" value="RRM_1"/>
    <property type="match status" value="1"/>
</dbReference>
<dbReference type="PANTHER" id="PTHR47113">
    <property type="entry name" value="LD09343P"/>
    <property type="match status" value="1"/>
</dbReference>
<dbReference type="VEuPathDB" id="VectorBase:AMIN004800"/>
<dbReference type="Pfam" id="PF14304">
    <property type="entry name" value="CSTF_C"/>
    <property type="match status" value="1"/>
</dbReference>
<evidence type="ECO:0000256" key="5">
    <source>
        <dbReference type="SAM" id="MobiDB-lite"/>
    </source>
</evidence>
<dbReference type="PANTHER" id="PTHR47113:SF1">
    <property type="entry name" value="LD09343P"/>
    <property type="match status" value="1"/>
</dbReference>
<dbReference type="Gene3D" id="1.25.40.630">
    <property type="match status" value="1"/>
</dbReference>
<evidence type="ECO:0000256" key="1">
    <source>
        <dbReference type="ARBA" id="ARBA00004123"/>
    </source>
</evidence>
<dbReference type="FunFam" id="1.10.20.70:FF:000001">
    <property type="entry name" value="Cleavage stimulation factor subunit 2"/>
    <property type="match status" value="1"/>
</dbReference>
<proteinExistence type="predicted"/>
<keyword evidence="8" id="KW-1185">Reference proteome</keyword>
<dbReference type="InterPro" id="IPR000504">
    <property type="entry name" value="RRM_dom"/>
</dbReference>
<dbReference type="GO" id="GO:0003723">
    <property type="term" value="F:RNA binding"/>
    <property type="evidence" value="ECO:0007669"/>
    <property type="project" value="UniProtKB-UniRule"/>
</dbReference>
<keyword evidence="2 4" id="KW-0694">RNA-binding</keyword>
<keyword evidence="3" id="KW-0539">Nucleus</keyword>
<dbReference type="FunFam" id="3.30.70.330:FF:000061">
    <property type="entry name" value="cleavage stimulation factor subunit 2 isoform X1"/>
    <property type="match status" value="1"/>
</dbReference>
<reference evidence="7" key="2">
    <citation type="submission" date="2020-05" db="UniProtKB">
        <authorList>
            <consortium name="EnsemblMetazoa"/>
        </authorList>
    </citation>
    <scope>IDENTIFICATION</scope>
    <source>
        <strain evidence="7">MINIMUS1</strain>
    </source>
</reference>
<feature type="compositionally biased region" description="Basic and acidic residues" evidence="5">
    <location>
        <begin position="1"/>
        <end position="23"/>
    </location>
</feature>
<protein>
    <recommendedName>
        <fullName evidence="6">RRM domain-containing protein</fullName>
    </recommendedName>
</protein>
<dbReference type="Gene3D" id="1.10.20.70">
    <property type="entry name" value="Transcription termination and cleavage factor, C-terminal domain"/>
    <property type="match status" value="1"/>
</dbReference>
<dbReference type="AlphaFoldDB" id="A0A182W389"/>
<dbReference type="InterPro" id="IPR038192">
    <property type="entry name" value="CSTF_C_sf"/>
</dbReference>
<organism evidence="7 8">
    <name type="scientific">Anopheles minimus</name>
    <dbReference type="NCBI Taxonomy" id="112268"/>
    <lineage>
        <taxon>Eukaryota</taxon>
        <taxon>Metazoa</taxon>
        <taxon>Ecdysozoa</taxon>
        <taxon>Arthropoda</taxon>
        <taxon>Hexapoda</taxon>
        <taxon>Insecta</taxon>
        <taxon>Pterygota</taxon>
        <taxon>Neoptera</taxon>
        <taxon>Endopterygota</taxon>
        <taxon>Diptera</taxon>
        <taxon>Nematocera</taxon>
        <taxon>Culicoidea</taxon>
        <taxon>Culicidae</taxon>
        <taxon>Anophelinae</taxon>
        <taxon>Anopheles</taxon>
    </lineage>
</organism>
<feature type="region of interest" description="Disordered" evidence="5">
    <location>
        <begin position="685"/>
        <end position="819"/>
    </location>
</feature>
<evidence type="ECO:0000256" key="4">
    <source>
        <dbReference type="PROSITE-ProRule" id="PRU00176"/>
    </source>
</evidence>
<dbReference type="SUPFAM" id="SSF56059">
    <property type="entry name" value="Glutathione synthetase ATP-binding domain-like"/>
    <property type="match status" value="1"/>
</dbReference>
<dbReference type="GO" id="GO:0005634">
    <property type="term" value="C:nucleus"/>
    <property type="evidence" value="ECO:0007669"/>
    <property type="project" value="UniProtKB-SubCell"/>
</dbReference>
<dbReference type="InterPro" id="IPR012677">
    <property type="entry name" value="Nucleotide-bd_a/b_plait_sf"/>
</dbReference>
<accession>A0A182W389</accession>
<dbReference type="Gene3D" id="3.30.70.330">
    <property type="match status" value="1"/>
</dbReference>
<dbReference type="InterPro" id="IPR025742">
    <property type="entry name" value="CSTF2_hinge"/>
</dbReference>
<reference evidence="8" key="1">
    <citation type="submission" date="2013-03" db="EMBL/GenBank/DDBJ databases">
        <title>The Genome Sequence of Anopheles minimus MINIMUS1.</title>
        <authorList>
            <consortium name="The Broad Institute Genomics Platform"/>
            <person name="Neafsey D.E."/>
            <person name="Walton C."/>
            <person name="Walker B."/>
            <person name="Young S.K."/>
            <person name="Zeng Q."/>
            <person name="Gargeya S."/>
            <person name="Fitzgerald M."/>
            <person name="Haas B."/>
            <person name="Abouelleil A."/>
            <person name="Allen A.W."/>
            <person name="Alvarado L."/>
            <person name="Arachchi H.M."/>
            <person name="Berlin A.M."/>
            <person name="Chapman S.B."/>
            <person name="Gainer-Dewar J."/>
            <person name="Goldberg J."/>
            <person name="Griggs A."/>
            <person name="Gujja S."/>
            <person name="Hansen M."/>
            <person name="Howarth C."/>
            <person name="Imamovic A."/>
            <person name="Ireland A."/>
            <person name="Larimer J."/>
            <person name="McCowan C."/>
            <person name="Murphy C."/>
            <person name="Pearson M."/>
            <person name="Poon T.W."/>
            <person name="Priest M."/>
            <person name="Roberts A."/>
            <person name="Saif S."/>
            <person name="Shea T."/>
            <person name="Sisk P."/>
            <person name="Sykes S."/>
            <person name="Wortman J."/>
            <person name="Nusbaum C."/>
            <person name="Birren B."/>
        </authorList>
    </citation>
    <scope>NUCLEOTIDE SEQUENCE [LARGE SCALE GENOMIC DNA]</scope>
    <source>
        <strain evidence="8">MINIMUS1</strain>
    </source>
</reference>
<name>A0A182W389_9DIPT</name>
<feature type="domain" description="RRM" evidence="6">
    <location>
        <begin position="505"/>
        <end position="583"/>
    </location>
</feature>
<dbReference type="PROSITE" id="PS51221">
    <property type="entry name" value="TTL"/>
    <property type="match status" value="1"/>
</dbReference>
<feature type="compositionally biased region" description="Polar residues" evidence="5">
    <location>
        <begin position="685"/>
        <end position="698"/>
    </location>
</feature>
<dbReference type="GO" id="GO:0031124">
    <property type="term" value="P:mRNA 3'-end processing"/>
    <property type="evidence" value="ECO:0007669"/>
    <property type="project" value="InterPro"/>
</dbReference>
<dbReference type="InterPro" id="IPR053317">
    <property type="entry name" value="Tubulin_polyglutamylase"/>
</dbReference>
<dbReference type="Gene3D" id="3.30.470.20">
    <property type="entry name" value="ATP-grasp fold, B domain"/>
    <property type="match status" value="1"/>
</dbReference>
<dbReference type="PROSITE" id="PS50102">
    <property type="entry name" value="RRM"/>
    <property type="match status" value="1"/>
</dbReference>
<evidence type="ECO:0000313" key="7">
    <source>
        <dbReference type="EnsemblMetazoa" id="AMIN004800-PA"/>
    </source>
</evidence>
<comment type="subcellular location">
    <subcellularLocation>
        <location evidence="1">Nucleus</location>
    </subcellularLocation>
</comment>
<dbReference type="Proteomes" id="UP000075920">
    <property type="component" value="Unassembled WGS sequence"/>
</dbReference>
<dbReference type="SMART" id="SM00360">
    <property type="entry name" value="RRM"/>
    <property type="match status" value="1"/>
</dbReference>
<evidence type="ECO:0000313" key="8">
    <source>
        <dbReference type="Proteomes" id="UP000075920"/>
    </source>
</evidence>
<dbReference type="InterPro" id="IPR026896">
    <property type="entry name" value="CSTF_C"/>
</dbReference>
<dbReference type="SUPFAM" id="SSF54928">
    <property type="entry name" value="RNA-binding domain, RBD"/>
    <property type="match status" value="1"/>
</dbReference>
<evidence type="ECO:0000256" key="2">
    <source>
        <dbReference type="ARBA" id="ARBA00022884"/>
    </source>
</evidence>
<feature type="region of interest" description="Disordered" evidence="5">
    <location>
        <begin position="1"/>
        <end position="31"/>
    </location>
</feature>
<dbReference type="Pfam" id="PF03133">
    <property type="entry name" value="TTL"/>
    <property type="match status" value="1"/>
</dbReference>
<feature type="compositionally biased region" description="Basic and acidic residues" evidence="5">
    <location>
        <begin position="774"/>
        <end position="788"/>
    </location>
</feature>
<evidence type="ECO:0000259" key="6">
    <source>
        <dbReference type="PROSITE" id="PS50102"/>
    </source>
</evidence>
<dbReference type="InterPro" id="IPR035979">
    <property type="entry name" value="RBD_domain_sf"/>
</dbReference>
<evidence type="ECO:0000256" key="3">
    <source>
        <dbReference type="ARBA" id="ARBA00023242"/>
    </source>
</evidence>